<dbReference type="Pfam" id="PF09608">
    <property type="entry name" value="Alph_Pro_TM"/>
    <property type="match status" value="1"/>
</dbReference>
<proteinExistence type="predicted"/>
<evidence type="ECO:0000313" key="3">
    <source>
        <dbReference type="EMBL" id="MVT00126.1"/>
    </source>
</evidence>
<evidence type="ECO:0000313" key="4">
    <source>
        <dbReference type="Proteomes" id="UP000438106"/>
    </source>
</evidence>
<evidence type="ECO:0000256" key="1">
    <source>
        <dbReference type="SAM" id="Phobius"/>
    </source>
</evidence>
<accession>A0A7X3FUE8</accession>
<comment type="caution">
    <text evidence="3">The sequence shown here is derived from an EMBL/GenBank/DDBJ whole genome shotgun (WGS) entry which is preliminary data.</text>
</comment>
<dbReference type="AlphaFoldDB" id="A0A7X3FUE8"/>
<reference evidence="3 4" key="1">
    <citation type="submission" date="2019-12" db="EMBL/GenBank/DDBJ databases">
        <title>Devosia maris sp. nov., isolated from the deep seawater.</title>
        <authorList>
            <person name="Liu Y."/>
        </authorList>
    </citation>
    <scope>NUCLEOTIDE SEQUENCE [LARGE SCALE GENOMIC DNA]</scope>
    <source>
        <strain evidence="3 4">L53-10-65</strain>
    </source>
</reference>
<evidence type="ECO:0000256" key="2">
    <source>
        <dbReference type="SAM" id="SignalP"/>
    </source>
</evidence>
<dbReference type="EMBL" id="WQRF01000004">
    <property type="protein sequence ID" value="MVT00126.1"/>
    <property type="molecule type" value="Genomic_DNA"/>
</dbReference>
<dbReference type="Proteomes" id="UP000438106">
    <property type="component" value="Unassembled WGS sequence"/>
</dbReference>
<evidence type="ECO:0008006" key="5">
    <source>
        <dbReference type="Google" id="ProtNLM"/>
    </source>
</evidence>
<gene>
    <name evidence="3" type="ORF">GO014_13930</name>
</gene>
<feature type="signal peptide" evidence="2">
    <location>
        <begin position="1"/>
        <end position="21"/>
    </location>
</feature>
<keyword evidence="1" id="KW-0472">Membrane</keyword>
<sequence>MVMKSFLALLPFLMLATTVRAEQVVAAISHPSVEISSSFEGETLTLFGNIEGRVGGPSPYEVAVVVTGPLETVTVWEKARFFGIWSNTEAFSFSSVPSFLQILSSRPLEQIAAQDRLLELYLRPEAYLVPADGGTKAARRYGGELIRLMREEGRYGLRENAVLFLSDSLYKARLDIPSHASPGPYVAQTYIFRDGEVVARKTDGFSVRKVGFERFLAQASTRSPLIYGVVSVLLALAIGWLGGVIFRR</sequence>
<keyword evidence="4" id="KW-1185">Reference proteome</keyword>
<name>A0A7X3FUE8_9HYPH</name>
<keyword evidence="1" id="KW-0812">Transmembrane</keyword>
<organism evidence="3 4">
    <name type="scientific">Devosia marina</name>
    <dbReference type="NCBI Taxonomy" id="2683198"/>
    <lineage>
        <taxon>Bacteria</taxon>
        <taxon>Pseudomonadati</taxon>
        <taxon>Pseudomonadota</taxon>
        <taxon>Alphaproteobacteria</taxon>
        <taxon>Hyphomicrobiales</taxon>
        <taxon>Devosiaceae</taxon>
        <taxon>Devosia</taxon>
    </lineage>
</organism>
<keyword evidence="2" id="KW-0732">Signal</keyword>
<protein>
    <recommendedName>
        <fullName evidence="5">Transmembrane protein</fullName>
    </recommendedName>
</protein>
<dbReference type="InterPro" id="IPR019088">
    <property type="entry name" value="CHP02186-rel_TM"/>
</dbReference>
<feature type="chain" id="PRO_5031128247" description="Transmembrane protein" evidence="2">
    <location>
        <begin position="22"/>
        <end position="248"/>
    </location>
</feature>
<feature type="transmembrane region" description="Helical" evidence="1">
    <location>
        <begin position="225"/>
        <end position="246"/>
    </location>
</feature>
<keyword evidence="1" id="KW-1133">Transmembrane helix</keyword>